<dbReference type="EMBL" id="CM026422">
    <property type="protein sequence ID" value="KAG0587728.1"/>
    <property type="molecule type" value="Genomic_DNA"/>
</dbReference>
<feature type="region of interest" description="Disordered" evidence="1">
    <location>
        <begin position="1"/>
        <end position="20"/>
    </location>
</feature>
<dbReference type="AlphaFoldDB" id="A0A8T0IY84"/>
<accession>A0A8T0IY84</accession>
<gene>
    <name evidence="2" type="ORF">KC19_2G187300</name>
</gene>
<organism evidence="2 3">
    <name type="scientific">Ceratodon purpureus</name>
    <name type="common">Fire moss</name>
    <name type="synonym">Dicranum purpureum</name>
    <dbReference type="NCBI Taxonomy" id="3225"/>
    <lineage>
        <taxon>Eukaryota</taxon>
        <taxon>Viridiplantae</taxon>
        <taxon>Streptophyta</taxon>
        <taxon>Embryophyta</taxon>
        <taxon>Bryophyta</taxon>
        <taxon>Bryophytina</taxon>
        <taxon>Bryopsida</taxon>
        <taxon>Dicranidae</taxon>
        <taxon>Pseudoditrichales</taxon>
        <taxon>Ditrichaceae</taxon>
        <taxon>Ceratodon</taxon>
    </lineage>
</organism>
<dbReference type="Proteomes" id="UP000822688">
    <property type="component" value="Chromosome 2"/>
</dbReference>
<evidence type="ECO:0000313" key="2">
    <source>
        <dbReference type="EMBL" id="KAG0587728.1"/>
    </source>
</evidence>
<protein>
    <submittedName>
        <fullName evidence="2">Uncharacterized protein</fullName>
    </submittedName>
</protein>
<proteinExistence type="predicted"/>
<sequence>MQQIELPSKPIPLHKPNENRKEITYSFPTKTKLRVLKQDMQIGQIKISN</sequence>
<name>A0A8T0IY84_CERPU</name>
<keyword evidence="3" id="KW-1185">Reference proteome</keyword>
<evidence type="ECO:0000313" key="3">
    <source>
        <dbReference type="Proteomes" id="UP000822688"/>
    </source>
</evidence>
<comment type="caution">
    <text evidence="2">The sequence shown here is derived from an EMBL/GenBank/DDBJ whole genome shotgun (WGS) entry which is preliminary data.</text>
</comment>
<reference evidence="2" key="1">
    <citation type="submission" date="2020-06" db="EMBL/GenBank/DDBJ databases">
        <title>WGS assembly of Ceratodon purpureus strain R40.</title>
        <authorList>
            <person name="Carey S.B."/>
            <person name="Jenkins J."/>
            <person name="Shu S."/>
            <person name="Lovell J.T."/>
            <person name="Sreedasyam A."/>
            <person name="Maumus F."/>
            <person name="Tiley G.P."/>
            <person name="Fernandez-Pozo N."/>
            <person name="Barry K."/>
            <person name="Chen C."/>
            <person name="Wang M."/>
            <person name="Lipzen A."/>
            <person name="Daum C."/>
            <person name="Saski C.A."/>
            <person name="Payton A.C."/>
            <person name="Mcbreen J.C."/>
            <person name="Conrad R.E."/>
            <person name="Kollar L.M."/>
            <person name="Olsson S."/>
            <person name="Huttunen S."/>
            <person name="Landis J.B."/>
            <person name="Wickett N.J."/>
            <person name="Johnson M.G."/>
            <person name="Rensing S.A."/>
            <person name="Grimwood J."/>
            <person name="Schmutz J."/>
            <person name="Mcdaniel S.F."/>
        </authorList>
    </citation>
    <scope>NUCLEOTIDE SEQUENCE</scope>
    <source>
        <strain evidence="2">R40</strain>
    </source>
</reference>
<evidence type="ECO:0000256" key="1">
    <source>
        <dbReference type="SAM" id="MobiDB-lite"/>
    </source>
</evidence>